<evidence type="ECO:0000313" key="4">
    <source>
        <dbReference type="EMBL" id="CAF0746227.1"/>
    </source>
</evidence>
<sequence length="101" mass="11731">MDNSQNNQTNQNLNELRADVTATTDALKVTVEKLVQRGENLDVLNNRAEDLSSTSYHFRGTARRVNRQMRWQNYKLTIFIVFVIVCILALIILMALHPWKK</sequence>
<dbReference type="Pfam" id="PF00957">
    <property type="entry name" value="Synaptobrevin"/>
    <property type="match status" value="1"/>
</dbReference>
<dbReference type="AlphaFoldDB" id="A0A813PB43"/>
<dbReference type="PANTHER" id="PTHR45701">
    <property type="entry name" value="SYNAPTOBREVIN FAMILY MEMBER"/>
    <property type="match status" value="1"/>
</dbReference>
<keyword evidence="2" id="KW-0812">Transmembrane</keyword>
<dbReference type="InterPro" id="IPR001388">
    <property type="entry name" value="Synaptobrevin-like"/>
</dbReference>
<protein>
    <recommendedName>
        <fullName evidence="3">V-SNARE coiled-coil homology domain-containing protein</fullName>
    </recommendedName>
</protein>
<dbReference type="SUPFAM" id="SSF58038">
    <property type="entry name" value="SNARE fusion complex"/>
    <property type="match status" value="1"/>
</dbReference>
<keyword evidence="2" id="KW-1133">Transmembrane helix</keyword>
<evidence type="ECO:0000313" key="5">
    <source>
        <dbReference type="EMBL" id="CAF3638839.1"/>
    </source>
</evidence>
<organism evidence="4 6">
    <name type="scientific">Adineta steineri</name>
    <dbReference type="NCBI Taxonomy" id="433720"/>
    <lineage>
        <taxon>Eukaryota</taxon>
        <taxon>Metazoa</taxon>
        <taxon>Spiralia</taxon>
        <taxon>Gnathifera</taxon>
        <taxon>Rotifera</taxon>
        <taxon>Eurotatoria</taxon>
        <taxon>Bdelloidea</taxon>
        <taxon>Adinetida</taxon>
        <taxon>Adinetidae</taxon>
        <taxon>Adineta</taxon>
    </lineage>
</organism>
<gene>
    <name evidence="4" type="ORF">JYZ213_LOCUS2193</name>
    <name evidence="5" type="ORF">OXD698_LOCUS8355</name>
</gene>
<keyword evidence="1" id="KW-0175">Coiled coil</keyword>
<evidence type="ECO:0000256" key="1">
    <source>
        <dbReference type="PROSITE-ProRule" id="PRU00290"/>
    </source>
</evidence>
<evidence type="ECO:0000256" key="2">
    <source>
        <dbReference type="SAM" id="Phobius"/>
    </source>
</evidence>
<dbReference type="PRINTS" id="PR00219">
    <property type="entry name" value="SYNAPTOBREVN"/>
</dbReference>
<comment type="caution">
    <text evidence="4">The sequence shown here is derived from an EMBL/GenBank/DDBJ whole genome shotgun (WGS) entry which is preliminary data.</text>
</comment>
<dbReference type="EMBL" id="CAJNOG010000011">
    <property type="protein sequence ID" value="CAF0746227.1"/>
    <property type="molecule type" value="Genomic_DNA"/>
</dbReference>
<dbReference type="Proteomes" id="UP000663844">
    <property type="component" value="Unassembled WGS sequence"/>
</dbReference>
<evidence type="ECO:0000313" key="6">
    <source>
        <dbReference type="Proteomes" id="UP000663845"/>
    </source>
</evidence>
<dbReference type="GO" id="GO:0016020">
    <property type="term" value="C:membrane"/>
    <property type="evidence" value="ECO:0007669"/>
    <property type="project" value="InterPro"/>
</dbReference>
<dbReference type="EMBL" id="CAJOAZ010000401">
    <property type="protein sequence ID" value="CAF3638839.1"/>
    <property type="molecule type" value="Genomic_DNA"/>
</dbReference>
<feature type="domain" description="V-SNARE coiled-coil homology" evidence="3">
    <location>
        <begin position="12"/>
        <end position="72"/>
    </location>
</feature>
<evidence type="ECO:0000259" key="3">
    <source>
        <dbReference type="PROSITE" id="PS50892"/>
    </source>
</evidence>
<name>A0A813PB43_9BILA</name>
<dbReference type="InterPro" id="IPR042855">
    <property type="entry name" value="V_SNARE_CC"/>
</dbReference>
<dbReference type="InterPro" id="IPR016444">
    <property type="entry name" value="Synaptobrevin/VAMP"/>
</dbReference>
<feature type="transmembrane region" description="Helical" evidence="2">
    <location>
        <begin position="76"/>
        <end position="96"/>
    </location>
</feature>
<keyword evidence="2" id="KW-0472">Membrane</keyword>
<reference evidence="4" key="1">
    <citation type="submission" date="2021-02" db="EMBL/GenBank/DDBJ databases">
        <authorList>
            <person name="Nowell W R."/>
        </authorList>
    </citation>
    <scope>NUCLEOTIDE SEQUENCE</scope>
</reference>
<proteinExistence type="predicted"/>
<dbReference type="GO" id="GO:0016192">
    <property type="term" value="P:vesicle-mediated transport"/>
    <property type="evidence" value="ECO:0007669"/>
    <property type="project" value="InterPro"/>
</dbReference>
<accession>A0A813PB43</accession>
<dbReference type="Proteomes" id="UP000663845">
    <property type="component" value="Unassembled WGS sequence"/>
</dbReference>
<dbReference type="Gene3D" id="1.20.5.110">
    <property type="match status" value="1"/>
</dbReference>
<dbReference type="PROSITE" id="PS50892">
    <property type="entry name" value="V_SNARE"/>
    <property type="match status" value="1"/>
</dbReference>